<protein>
    <recommendedName>
        <fullName evidence="10">Guanylate cyclase domain-containing protein</fullName>
    </recommendedName>
</protein>
<dbReference type="GO" id="GO:0005886">
    <property type="term" value="C:plasma membrane"/>
    <property type="evidence" value="ECO:0007669"/>
    <property type="project" value="TreeGrafter"/>
</dbReference>
<dbReference type="PROSITE" id="PS50125">
    <property type="entry name" value="GUANYLATE_CYCLASE_2"/>
    <property type="match status" value="1"/>
</dbReference>
<dbReference type="PANTHER" id="PTHR11920:SF507">
    <property type="entry name" value="GUANYLATE CYCLASE"/>
    <property type="match status" value="1"/>
</dbReference>
<evidence type="ECO:0000256" key="5">
    <source>
        <dbReference type="ARBA" id="ARBA00023136"/>
    </source>
</evidence>
<evidence type="ECO:0000256" key="6">
    <source>
        <dbReference type="ARBA" id="ARBA00023180"/>
    </source>
</evidence>
<evidence type="ECO:0000256" key="1">
    <source>
        <dbReference type="ARBA" id="ARBA00004370"/>
    </source>
</evidence>
<dbReference type="InterPro" id="IPR050401">
    <property type="entry name" value="Cyclic_nucleotide_synthase"/>
</dbReference>
<dbReference type="InterPro" id="IPR018297">
    <property type="entry name" value="A/G_cyclase_CS"/>
</dbReference>
<keyword evidence="4 9" id="KW-1133">Transmembrane helix</keyword>
<evidence type="ECO:0000313" key="12">
    <source>
        <dbReference type="Proteomes" id="UP000821853"/>
    </source>
</evidence>
<feature type="domain" description="Guanylate cyclase" evidence="10">
    <location>
        <begin position="28"/>
        <end position="60"/>
    </location>
</feature>
<dbReference type="GO" id="GO:0004016">
    <property type="term" value="F:adenylate cyclase activity"/>
    <property type="evidence" value="ECO:0007669"/>
    <property type="project" value="TreeGrafter"/>
</dbReference>
<accession>A0A9J6G2P0</accession>
<dbReference type="InterPro" id="IPR029787">
    <property type="entry name" value="Nucleotide_cyclase"/>
</dbReference>
<dbReference type="GO" id="GO:0007168">
    <property type="term" value="P:receptor guanylyl cyclase signaling pathway"/>
    <property type="evidence" value="ECO:0007669"/>
    <property type="project" value="TreeGrafter"/>
</dbReference>
<evidence type="ECO:0000256" key="4">
    <source>
        <dbReference type="ARBA" id="ARBA00022989"/>
    </source>
</evidence>
<organism evidence="11 12">
    <name type="scientific">Haemaphysalis longicornis</name>
    <name type="common">Bush tick</name>
    <dbReference type="NCBI Taxonomy" id="44386"/>
    <lineage>
        <taxon>Eukaryota</taxon>
        <taxon>Metazoa</taxon>
        <taxon>Ecdysozoa</taxon>
        <taxon>Arthropoda</taxon>
        <taxon>Chelicerata</taxon>
        <taxon>Arachnida</taxon>
        <taxon>Acari</taxon>
        <taxon>Parasitiformes</taxon>
        <taxon>Ixodida</taxon>
        <taxon>Ixodoidea</taxon>
        <taxon>Ixodidae</taxon>
        <taxon>Haemaphysalinae</taxon>
        <taxon>Haemaphysalis</taxon>
    </lineage>
</organism>
<evidence type="ECO:0000256" key="7">
    <source>
        <dbReference type="ARBA" id="ARBA00023239"/>
    </source>
</evidence>
<dbReference type="GO" id="GO:0004383">
    <property type="term" value="F:guanylate cyclase activity"/>
    <property type="evidence" value="ECO:0007669"/>
    <property type="project" value="TreeGrafter"/>
</dbReference>
<dbReference type="InterPro" id="IPR001054">
    <property type="entry name" value="A/G_cyclase"/>
</dbReference>
<comment type="similarity">
    <text evidence="8">Belongs to the adenylyl cyclase class-4/guanylyl cyclase family.</text>
</comment>
<dbReference type="PROSITE" id="PS00452">
    <property type="entry name" value="GUANYLATE_CYCLASE_1"/>
    <property type="match status" value="1"/>
</dbReference>
<dbReference type="GO" id="GO:0000166">
    <property type="term" value="F:nucleotide binding"/>
    <property type="evidence" value="ECO:0007669"/>
    <property type="project" value="UniProtKB-KW"/>
</dbReference>
<keyword evidence="7 8" id="KW-0456">Lyase</keyword>
<dbReference type="VEuPathDB" id="VectorBase:HLOH_055580"/>
<evidence type="ECO:0000259" key="10">
    <source>
        <dbReference type="PROSITE" id="PS50125"/>
    </source>
</evidence>
<evidence type="ECO:0000313" key="11">
    <source>
        <dbReference type="EMBL" id="KAH9372726.1"/>
    </source>
</evidence>
<dbReference type="PANTHER" id="PTHR11920">
    <property type="entry name" value="GUANYLYL CYCLASE"/>
    <property type="match status" value="1"/>
</dbReference>
<keyword evidence="6" id="KW-0325">Glycoprotein</keyword>
<dbReference type="SUPFAM" id="SSF55073">
    <property type="entry name" value="Nucleotide cyclase"/>
    <property type="match status" value="1"/>
</dbReference>
<dbReference type="OrthoDB" id="6370137at2759"/>
<dbReference type="AlphaFoldDB" id="A0A9J6G2P0"/>
<gene>
    <name evidence="11" type="ORF">HPB48_000900</name>
</gene>
<evidence type="ECO:0000256" key="9">
    <source>
        <dbReference type="SAM" id="Phobius"/>
    </source>
</evidence>
<name>A0A9J6G2P0_HAELO</name>
<dbReference type="GO" id="GO:0001653">
    <property type="term" value="F:peptide receptor activity"/>
    <property type="evidence" value="ECO:0007669"/>
    <property type="project" value="TreeGrafter"/>
</dbReference>
<dbReference type="GO" id="GO:0035556">
    <property type="term" value="P:intracellular signal transduction"/>
    <property type="evidence" value="ECO:0007669"/>
    <property type="project" value="InterPro"/>
</dbReference>
<dbReference type="CDD" id="cd07302">
    <property type="entry name" value="CHD"/>
    <property type="match status" value="1"/>
</dbReference>
<dbReference type="Pfam" id="PF00211">
    <property type="entry name" value="Guanylate_cyc"/>
    <property type="match status" value="1"/>
</dbReference>
<proteinExistence type="inferred from homology"/>
<dbReference type="Gene3D" id="3.30.70.1230">
    <property type="entry name" value="Nucleotide cyclase"/>
    <property type="match status" value="1"/>
</dbReference>
<evidence type="ECO:0000256" key="3">
    <source>
        <dbReference type="ARBA" id="ARBA00022741"/>
    </source>
</evidence>
<evidence type="ECO:0000256" key="8">
    <source>
        <dbReference type="RuleBase" id="RU000405"/>
    </source>
</evidence>
<keyword evidence="2 9" id="KW-0812">Transmembrane</keyword>
<dbReference type="Proteomes" id="UP000821853">
    <property type="component" value="Chromosome 4"/>
</dbReference>
<feature type="transmembrane region" description="Helical" evidence="9">
    <location>
        <begin position="20"/>
        <end position="41"/>
    </location>
</feature>
<keyword evidence="5 9" id="KW-0472">Membrane</keyword>
<sequence length="135" mass="15057">MFSSDGCLFNEGTRHVYDTVIANLLLAGVHSGTVVAGVVGLKMPRYCLFGDSVNTASRMESTSEVHMPTFSPGYSCTRRTSIGNDFISRVDSRLFFIVLHEIVANFKVLPRRDLHFEINKPLRANVISLISHWVP</sequence>
<keyword evidence="3" id="KW-0547">Nucleotide-binding</keyword>
<comment type="subcellular location">
    <subcellularLocation>
        <location evidence="1">Membrane</location>
    </subcellularLocation>
</comment>
<comment type="caution">
    <text evidence="11">The sequence shown here is derived from an EMBL/GenBank/DDBJ whole genome shotgun (WGS) entry which is preliminary data.</text>
</comment>
<reference evidence="11 12" key="1">
    <citation type="journal article" date="2020" name="Cell">
        <title>Large-Scale Comparative Analyses of Tick Genomes Elucidate Their Genetic Diversity and Vector Capacities.</title>
        <authorList>
            <consortium name="Tick Genome and Microbiome Consortium (TIGMIC)"/>
            <person name="Jia N."/>
            <person name="Wang J."/>
            <person name="Shi W."/>
            <person name="Du L."/>
            <person name="Sun Y."/>
            <person name="Zhan W."/>
            <person name="Jiang J.F."/>
            <person name="Wang Q."/>
            <person name="Zhang B."/>
            <person name="Ji P."/>
            <person name="Bell-Sakyi L."/>
            <person name="Cui X.M."/>
            <person name="Yuan T.T."/>
            <person name="Jiang B.G."/>
            <person name="Yang W.F."/>
            <person name="Lam T.T."/>
            <person name="Chang Q.C."/>
            <person name="Ding S.J."/>
            <person name="Wang X.J."/>
            <person name="Zhu J.G."/>
            <person name="Ruan X.D."/>
            <person name="Zhao L."/>
            <person name="Wei J.T."/>
            <person name="Ye R.Z."/>
            <person name="Que T.C."/>
            <person name="Du C.H."/>
            <person name="Zhou Y.H."/>
            <person name="Cheng J.X."/>
            <person name="Dai P.F."/>
            <person name="Guo W.B."/>
            <person name="Han X.H."/>
            <person name="Huang E.J."/>
            <person name="Li L.F."/>
            <person name="Wei W."/>
            <person name="Gao Y.C."/>
            <person name="Liu J.Z."/>
            <person name="Shao H.Z."/>
            <person name="Wang X."/>
            <person name="Wang C.C."/>
            <person name="Yang T.C."/>
            <person name="Huo Q.B."/>
            <person name="Li W."/>
            <person name="Chen H.Y."/>
            <person name="Chen S.E."/>
            <person name="Zhou L.G."/>
            <person name="Ni X.B."/>
            <person name="Tian J.H."/>
            <person name="Sheng Y."/>
            <person name="Liu T."/>
            <person name="Pan Y.S."/>
            <person name="Xia L.Y."/>
            <person name="Li J."/>
            <person name="Zhao F."/>
            <person name="Cao W.C."/>
        </authorList>
    </citation>
    <scope>NUCLEOTIDE SEQUENCE [LARGE SCALE GENOMIC DNA]</scope>
    <source>
        <strain evidence="11">HaeL-2018</strain>
    </source>
</reference>
<keyword evidence="12" id="KW-1185">Reference proteome</keyword>
<evidence type="ECO:0000256" key="2">
    <source>
        <dbReference type="ARBA" id="ARBA00022692"/>
    </source>
</evidence>
<dbReference type="EMBL" id="JABSTR010000006">
    <property type="protein sequence ID" value="KAH9372726.1"/>
    <property type="molecule type" value="Genomic_DNA"/>
</dbReference>